<dbReference type="EMBL" id="CP008849">
    <property type="protein sequence ID" value="AIF99623.1"/>
    <property type="molecule type" value="Genomic_DNA"/>
</dbReference>
<feature type="chain" id="PRO_5001708585" description="DUF2780 domain-containing protein" evidence="1">
    <location>
        <begin position="23"/>
        <end position="189"/>
    </location>
</feature>
<evidence type="ECO:0000313" key="2">
    <source>
        <dbReference type="EMBL" id="AIF99623.1"/>
    </source>
</evidence>
<proteinExistence type="predicted"/>
<name>A0A075P1H5_9ALTE</name>
<keyword evidence="1" id="KW-0732">Signal</keyword>
<dbReference type="AlphaFoldDB" id="A0A075P1H5"/>
<organism evidence="2 3">
    <name type="scientific">Alteromonas australica</name>
    <dbReference type="NCBI Taxonomy" id="589873"/>
    <lineage>
        <taxon>Bacteria</taxon>
        <taxon>Pseudomonadati</taxon>
        <taxon>Pseudomonadota</taxon>
        <taxon>Gammaproteobacteria</taxon>
        <taxon>Alteromonadales</taxon>
        <taxon>Alteromonadaceae</taxon>
        <taxon>Alteromonas/Salinimonas group</taxon>
        <taxon>Alteromonas</taxon>
    </lineage>
</organism>
<dbReference type="GeneID" id="78255920"/>
<sequence length="189" mass="19702">MNVKVLSFIAIASLPLSAPASANDTLNQLKGLLGNQTTAEAATSTDSTVDLSRLVSLISDNLDVSETQSEGGIASVMNYVQGNLSSTDYTQLASNIPGIDSLLDNVPSLSDTSTASSSSSLTGLLNKASEYSDTLKSVNDLKQQFEALGLSTDMISSFVTQISSYLNSNASEETQSLFTSGLDNLLTAL</sequence>
<dbReference type="InterPro" id="IPR021302">
    <property type="entry name" value="DUF2780_VcgC/VcgE"/>
</dbReference>
<evidence type="ECO:0000256" key="1">
    <source>
        <dbReference type="SAM" id="SignalP"/>
    </source>
</evidence>
<dbReference type="RefSeq" id="WP_044057697.1">
    <property type="nucleotide sequence ID" value="NZ_CBCSKJ010000002.1"/>
</dbReference>
<keyword evidence="3" id="KW-1185">Reference proteome</keyword>
<feature type="signal peptide" evidence="1">
    <location>
        <begin position="1"/>
        <end position="22"/>
    </location>
</feature>
<dbReference type="Pfam" id="PF11075">
    <property type="entry name" value="DUF2780"/>
    <property type="match status" value="1"/>
</dbReference>
<dbReference type="Proteomes" id="UP000056090">
    <property type="component" value="Chromosome"/>
</dbReference>
<accession>A0A075P1H5</accession>
<protein>
    <recommendedName>
        <fullName evidence="4">DUF2780 domain-containing protein</fullName>
    </recommendedName>
</protein>
<evidence type="ECO:0000313" key="3">
    <source>
        <dbReference type="Proteomes" id="UP000056090"/>
    </source>
</evidence>
<dbReference type="eggNOG" id="ENOG50331R8">
    <property type="taxonomic scope" value="Bacteria"/>
</dbReference>
<reference evidence="2 3" key="1">
    <citation type="submission" date="2014-06" db="EMBL/GenBank/DDBJ databases">
        <title>Genomes of Alteromonas australica, a world apart.</title>
        <authorList>
            <person name="Gonzaga A."/>
            <person name="Lopez-Perez M."/>
            <person name="Rodriguez-Valera F."/>
        </authorList>
    </citation>
    <scope>NUCLEOTIDE SEQUENCE [LARGE SCALE GENOMIC DNA]</scope>
    <source>
        <strain evidence="2 3">H 17</strain>
    </source>
</reference>
<gene>
    <name evidence="2" type="ORF">EP13_13515</name>
</gene>
<dbReference type="KEGG" id="aal:EP13_13515"/>
<evidence type="ECO:0008006" key="4">
    <source>
        <dbReference type="Google" id="ProtNLM"/>
    </source>
</evidence>